<dbReference type="InterPro" id="IPR006544">
    <property type="entry name" value="P-type_TPase_V"/>
</dbReference>
<reference evidence="8" key="1">
    <citation type="submission" date="2023-08" db="EMBL/GenBank/DDBJ databases">
        <authorList>
            <person name="Chen Y."/>
            <person name="Shah S."/>
            <person name="Dougan E. K."/>
            <person name="Thang M."/>
            <person name="Chan C."/>
        </authorList>
    </citation>
    <scope>NUCLEOTIDE SEQUENCE</scope>
</reference>
<keyword evidence="5" id="KW-0460">Magnesium</keyword>
<proteinExistence type="predicted"/>
<gene>
    <name evidence="8" type="ORF">EVOR1521_LOCUS9677</name>
</gene>
<keyword evidence="7" id="KW-1133">Transmembrane helix</keyword>
<keyword evidence="2" id="KW-0479">Metal-binding</keyword>
<keyword evidence="7" id="KW-0812">Transmembrane</keyword>
<evidence type="ECO:0000256" key="1">
    <source>
        <dbReference type="ARBA" id="ARBA00004141"/>
    </source>
</evidence>
<keyword evidence="7" id="KW-0472">Membrane</keyword>
<evidence type="ECO:0000313" key="8">
    <source>
        <dbReference type="EMBL" id="CAJ1382270.1"/>
    </source>
</evidence>
<organism evidence="8 9">
    <name type="scientific">Effrenium voratum</name>
    <dbReference type="NCBI Taxonomy" id="2562239"/>
    <lineage>
        <taxon>Eukaryota</taxon>
        <taxon>Sar</taxon>
        <taxon>Alveolata</taxon>
        <taxon>Dinophyceae</taxon>
        <taxon>Suessiales</taxon>
        <taxon>Symbiodiniaceae</taxon>
        <taxon>Effrenium</taxon>
    </lineage>
</organism>
<dbReference type="GO" id="GO:0016020">
    <property type="term" value="C:membrane"/>
    <property type="evidence" value="ECO:0007669"/>
    <property type="project" value="UniProtKB-SubCell"/>
</dbReference>
<keyword evidence="4" id="KW-0067">ATP-binding</keyword>
<evidence type="ECO:0000256" key="2">
    <source>
        <dbReference type="ARBA" id="ARBA00022723"/>
    </source>
</evidence>
<feature type="non-terminal residue" evidence="8">
    <location>
        <position position="248"/>
    </location>
</feature>
<evidence type="ECO:0000256" key="4">
    <source>
        <dbReference type="ARBA" id="ARBA00022840"/>
    </source>
</evidence>
<sequence length="248" mass="26957">MKELWSRCVVFARMKPDDKINVRHSVVKYLQGRGLVVGMAGDGGNDCGGLRAAHAGLALSDAEASMVAPFSTGRPGTGAAKHDISLTTVPDLIKEGRACLATNMATFTYFMVYAFLLTTVRTFFIVLHNLSLGEWVWITNDIGVGVIMMFFMTQSQALPHLAKFRPTATLLGFRTVSGVLVPYGLGCAILGVGLAVLHMTEWYDPLNPSWISVLPQLWMNKGDNYDSAIGVLILFIVLSTTAYVNTYG</sequence>
<evidence type="ECO:0000256" key="7">
    <source>
        <dbReference type="SAM" id="Phobius"/>
    </source>
</evidence>
<evidence type="ECO:0000256" key="6">
    <source>
        <dbReference type="ARBA" id="ARBA00022967"/>
    </source>
</evidence>
<dbReference type="GO" id="GO:0019829">
    <property type="term" value="F:ATPase-coupled monoatomic cation transmembrane transporter activity"/>
    <property type="evidence" value="ECO:0007669"/>
    <property type="project" value="TreeGrafter"/>
</dbReference>
<feature type="transmembrane region" description="Helical" evidence="7">
    <location>
        <begin position="227"/>
        <end position="244"/>
    </location>
</feature>
<comment type="caution">
    <text evidence="8">The sequence shown here is derived from an EMBL/GenBank/DDBJ whole genome shotgun (WGS) entry which is preliminary data.</text>
</comment>
<protein>
    <submittedName>
        <fullName evidence="8">Uncharacterized protein</fullName>
    </submittedName>
</protein>
<keyword evidence="9" id="KW-1185">Reference proteome</keyword>
<dbReference type="GO" id="GO:0140358">
    <property type="term" value="F:P-type transmembrane transporter activity"/>
    <property type="evidence" value="ECO:0007669"/>
    <property type="project" value="InterPro"/>
</dbReference>
<keyword evidence="6" id="KW-1278">Translocase</keyword>
<dbReference type="GO" id="GO:0005524">
    <property type="term" value="F:ATP binding"/>
    <property type="evidence" value="ECO:0007669"/>
    <property type="project" value="UniProtKB-KW"/>
</dbReference>
<evidence type="ECO:0000313" key="9">
    <source>
        <dbReference type="Proteomes" id="UP001178507"/>
    </source>
</evidence>
<accession>A0AA36I8X9</accession>
<dbReference type="AlphaFoldDB" id="A0AA36I8X9"/>
<evidence type="ECO:0000256" key="5">
    <source>
        <dbReference type="ARBA" id="ARBA00022842"/>
    </source>
</evidence>
<feature type="transmembrane region" description="Helical" evidence="7">
    <location>
        <begin position="173"/>
        <end position="197"/>
    </location>
</feature>
<keyword evidence="3" id="KW-0547">Nucleotide-binding</keyword>
<dbReference type="EMBL" id="CAUJNA010000889">
    <property type="protein sequence ID" value="CAJ1382270.1"/>
    <property type="molecule type" value="Genomic_DNA"/>
</dbReference>
<dbReference type="Proteomes" id="UP001178507">
    <property type="component" value="Unassembled WGS sequence"/>
</dbReference>
<dbReference type="GO" id="GO:0046872">
    <property type="term" value="F:metal ion binding"/>
    <property type="evidence" value="ECO:0007669"/>
    <property type="project" value="UniProtKB-KW"/>
</dbReference>
<dbReference type="Gene3D" id="3.40.50.1000">
    <property type="entry name" value="HAD superfamily/HAD-like"/>
    <property type="match status" value="1"/>
</dbReference>
<dbReference type="PANTHER" id="PTHR45630:SF11">
    <property type="entry name" value="CATION-TRANSPORTING P-TYPE ATPASE N-TERMINAL DOMAIN-CONTAINING PROTEIN"/>
    <property type="match status" value="1"/>
</dbReference>
<dbReference type="SUPFAM" id="SSF56784">
    <property type="entry name" value="HAD-like"/>
    <property type="match status" value="1"/>
</dbReference>
<evidence type="ECO:0000256" key="3">
    <source>
        <dbReference type="ARBA" id="ARBA00022741"/>
    </source>
</evidence>
<dbReference type="InterPro" id="IPR023214">
    <property type="entry name" value="HAD_sf"/>
</dbReference>
<comment type="subcellular location">
    <subcellularLocation>
        <location evidence="1">Membrane</location>
        <topology evidence="1">Multi-pass membrane protein</topology>
    </subcellularLocation>
</comment>
<dbReference type="InterPro" id="IPR036412">
    <property type="entry name" value="HAD-like_sf"/>
</dbReference>
<dbReference type="PANTHER" id="PTHR45630">
    <property type="entry name" value="CATION-TRANSPORTING ATPASE-RELATED"/>
    <property type="match status" value="1"/>
</dbReference>
<feature type="transmembrane region" description="Helical" evidence="7">
    <location>
        <begin position="107"/>
        <end position="129"/>
    </location>
</feature>
<name>A0AA36I8X9_9DINO</name>